<proteinExistence type="inferred from homology"/>
<dbReference type="InterPro" id="IPR033985">
    <property type="entry name" value="SusD-like_N"/>
</dbReference>
<dbReference type="Pfam" id="PF07980">
    <property type="entry name" value="SusD_RagB"/>
    <property type="match status" value="1"/>
</dbReference>
<comment type="subcellular location">
    <subcellularLocation>
        <location evidence="1">Cell outer membrane</location>
    </subcellularLocation>
</comment>
<evidence type="ECO:0000259" key="6">
    <source>
        <dbReference type="Pfam" id="PF07980"/>
    </source>
</evidence>
<keyword evidence="5" id="KW-0998">Cell outer membrane</keyword>
<evidence type="ECO:0000256" key="3">
    <source>
        <dbReference type="ARBA" id="ARBA00022729"/>
    </source>
</evidence>
<accession>F4C7I7</accession>
<dbReference type="AlphaFoldDB" id="F4C7I7"/>
<evidence type="ECO:0000256" key="1">
    <source>
        <dbReference type="ARBA" id="ARBA00004442"/>
    </source>
</evidence>
<evidence type="ECO:0000256" key="4">
    <source>
        <dbReference type="ARBA" id="ARBA00023136"/>
    </source>
</evidence>
<sequence length="495" mass="56550">MIMNTIFRLALVILVLFTSCNKFLEEEPASFLTTDQYYKTEDQIQAAANGTYAGLNMPFSTEITVAASPVYALEYMTGYSKRPRPSGSADDQFLLLQNIENSNSRFETWWNSTYIPIENCNSFIANVTETKVVSEEKRNRFLGEVYFLRAYYYFRAVRLFGSIPLKTEPTQNLNNILIGKTPIADIYNQIVSDLQFAENAGLPWTDKSGRVNLGAVKAQLAEVYMTMAGYPLQKGATYYQMAYDKCMEVINAGEYSLFTTYADLRNPTKNNEGEHLLMNQRDQRNAGSIIHFNFMPYPEPPEPVSVIPNFGGAMAPTMAFYQSFAENDLRKQEKQFFYNVRYVGDAPGKQNPFIYKFWDDAAEETSRSGANFPLMRYADLLLLCAEAKTMIDGGSTGDVAAIDAYYAVRKRAFPTLQKPANITTDEVLKERYWELCFEFHTWFDMLRTRKAFDVENDRIVDLIGFKAPNHVNAFREADLFWPIPLSEIQANPNLK</sequence>
<dbReference type="KEGG" id="shg:Sph21_4308"/>
<gene>
    <name evidence="8" type="ordered locus">Sph21_4308</name>
</gene>
<name>F4C7I7_SPHS2</name>
<keyword evidence="3" id="KW-0732">Signal</keyword>
<comment type="similarity">
    <text evidence="2">Belongs to the SusD family.</text>
</comment>
<evidence type="ECO:0000259" key="7">
    <source>
        <dbReference type="Pfam" id="PF14322"/>
    </source>
</evidence>
<evidence type="ECO:0000256" key="5">
    <source>
        <dbReference type="ARBA" id="ARBA00023237"/>
    </source>
</evidence>
<feature type="domain" description="RagB/SusD" evidence="6">
    <location>
        <begin position="248"/>
        <end position="495"/>
    </location>
</feature>
<dbReference type="EMBL" id="CP002584">
    <property type="protein sequence ID" value="ADZ80830.1"/>
    <property type="molecule type" value="Genomic_DNA"/>
</dbReference>
<keyword evidence="4" id="KW-0472">Membrane</keyword>
<feature type="domain" description="SusD-like N-terminal" evidence="7">
    <location>
        <begin position="94"/>
        <end position="224"/>
    </location>
</feature>
<dbReference type="Gene3D" id="1.25.40.390">
    <property type="match status" value="1"/>
</dbReference>
<dbReference type="InterPro" id="IPR011990">
    <property type="entry name" value="TPR-like_helical_dom_sf"/>
</dbReference>
<dbReference type="HOGENOM" id="CLU_015553_1_1_10"/>
<organism evidence="8">
    <name type="scientific">Sphingobacterium sp. (strain 21)</name>
    <dbReference type="NCBI Taxonomy" id="743722"/>
    <lineage>
        <taxon>Bacteria</taxon>
        <taxon>Pseudomonadati</taxon>
        <taxon>Bacteroidota</taxon>
        <taxon>Sphingobacteriia</taxon>
        <taxon>Sphingobacteriales</taxon>
        <taxon>Sphingobacteriaceae</taxon>
        <taxon>Sphingobacterium</taxon>
    </lineage>
</organism>
<protein>
    <submittedName>
        <fullName evidence="8">RagB/SusD domain-containing protein</fullName>
    </submittedName>
</protein>
<dbReference type="InterPro" id="IPR012944">
    <property type="entry name" value="SusD_RagB_dom"/>
</dbReference>
<evidence type="ECO:0000256" key="2">
    <source>
        <dbReference type="ARBA" id="ARBA00006275"/>
    </source>
</evidence>
<dbReference type="SUPFAM" id="SSF48452">
    <property type="entry name" value="TPR-like"/>
    <property type="match status" value="1"/>
</dbReference>
<reference evidence="8" key="1">
    <citation type="submission" date="2011-03" db="EMBL/GenBank/DDBJ databases">
        <title>Complete sequence of Sphingobacterium sp. 21.</title>
        <authorList>
            <consortium name="US DOE Joint Genome Institute"/>
            <person name="Lucas S."/>
            <person name="Copeland A."/>
            <person name="Lapidus A."/>
            <person name="Cheng J.-F."/>
            <person name="Goodwin L."/>
            <person name="Pitluck S."/>
            <person name="Davenport K."/>
            <person name="Detter J.C."/>
            <person name="Han C."/>
            <person name="Tapia R."/>
            <person name="Land M."/>
            <person name="Hauser L."/>
            <person name="Kyrpides N."/>
            <person name="Ivanova N."/>
            <person name="Ovchinnikova G."/>
            <person name="Pagani I."/>
            <person name="Siebers A.K."/>
            <person name="Allgaier M."/>
            <person name="Thelen M.P."/>
            <person name="Hugenholtz P."/>
            <person name="Woyke T."/>
        </authorList>
    </citation>
    <scope>NUCLEOTIDE SEQUENCE</scope>
    <source>
        <strain evidence="8">21</strain>
    </source>
</reference>
<dbReference type="STRING" id="743722.Sph21_4308"/>
<dbReference type="CDD" id="cd08977">
    <property type="entry name" value="SusD"/>
    <property type="match status" value="1"/>
</dbReference>
<dbReference type="GO" id="GO:0009279">
    <property type="term" value="C:cell outer membrane"/>
    <property type="evidence" value="ECO:0007669"/>
    <property type="project" value="UniProtKB-SubCell"/>
</dbReference>
<evidence type="ECO:0000313" key="8">
    <source>
        <dbReference type="EMBL" id="ADZ80830.1"/>
    </source>
</evidence>
<dbReference type="OrthoDB" id="5694214at2"/>
<dbReference type="PATRIC" id="fig|743722.3.peg.4589"/>
<dbReference type="Pfam" id="PF14322">
    <property type="entry name" value="SusD-like_3"/>
    <property type="match status" value="1"/>
</dbReference>
<dbReference type="eggNOG" id="COG0702">
    <property type="taxonomic scope" value="Bacteria"/>
</dbReference>